<organism evidence="2 3">
    <name type="scientific">Mycena belliarum</name>
    <dbReference type="NCBI Taxonomy" id="1033014"/>
    <lineage>
        <taxon>Eukaryota</taxon>
        <taxon>Fungi</taxon>
        <taxon>Dikarya</taxon>
        <taxon>Basidiomycota</taxon>
        <taxon>Agaricomycotina</taxon>
        <taxon>Agaricomycetes</taxon>
        <taxon>Agaricomycetidae</taxon>
        <taxon>Agaricales</taxon>
        <taxon>Marasmiineae</taxon>
        <taxon>Mycenaceae</taxon>
        <taxon>Mycena</taxon>
    </lineage>
</organism>
<proteinExistence type="predicted"/>
<evidence type="ECO:0000313" key="2">
    <source>
        <dbReference type="EMBL" id="KAJ7084071.1"/>
    </source>
</evidence>
<reference evidence="2" key="1">
    <citation type="submission" date="2023-03" db="EMBL/GenBank/DDBJ databases">
        <title>Massive genome expansion in bonnet fungi (Mycena s.s.) driven by repeated elements and novel gene families across ecological guilds.</title>
        <authorList>
            <consortium name="Lawrence Berkeley National Laboratory"/>
            <person name="Harder C.B."/>
            <person name="Miyauchi S."/>
            <person name="Viragh M."/>
            <person name="Kuo A."/>
            <person name="Thoen E."/>
            <person name="Andreopoulos B."/>
            <person name="Lu D."/>
            <person name="Skrede I."/>
            <person name="Drula E."/>
            <person name="Henrissat B."/>
            <person name="Morin E."/>
            <person name="Kohler A."/>
            <person name="Barry K."/>
            <person name="LaButti K."/>
            <person name="Morin E."/>
            <person name="Salamov A."/>
            <person name="Lipzen A."/>
            <person name="Mereny Z."/>
            <person name="Hegedus B."/>
            <person name="Baldrian P."/>
            <person name="Stursova M."/>
            <person name="Weitz H."/>
            <person name="Taylor A."/>
            <person name="Grigoriev I.V."/>
            <person name="Nagy L.G."/>
            <person name="Martin F."/>
            <person name="Kauserud H."/>
        </authorList>
    </citation>
    <scope>NUCLEOTIDE SEQUENCE</scope>
    <source>
        <strain evidence="2">CBHHK173m</strain>
    </source>
</reference>
<evidence type="ECO:0000313" key="3">
    <source>
        <dbReference type="Proteomes" id="UP001222325"/>
    </source>
</evidence>
<protein>
    <submittedName>
        <fullName evidence="2">Uncharacterized protein</fullName>
    </submittedName>
</protein>
<feature type="region of interest" description="Disordered" evidence="1">
    <location>
        <begin position="43"/>
        <end position="66"/>
    </location>
</feature>
<feature type="compositionally biased region" description="Basic residues" evidence="1">
    <location>
        <begin position="96"/>
        <end position="106"/>
    </location>
</feature>
<dbReference type="AlphaFoldDB" id="A0AAD6U422"/>
<accession>A0AAD6U422</accession>
<dbReference type="Proteomes" id="UP001222325">
    <property type="component" value="Unassembled WGS sequence"/>
</dbReference>
<name>A0AAD6U422_9AGAR</name>
<feature type="region of interest" description="Disordered" evidence="1">
    <location>
        <begin position="94"/>
        <end position="141"/>
    </location>
</feature>
<comment type="caution">
    <text evidence="2">The sequence shown here is derived from an EMBL/GenBank/DDBJ whole genome shotgun (WGS) entry which is preliminary data.</text>
</comment>
<keyword evidence="3" id="KW-1185">Reference proteome</keyword>
<evidence type="ECO:0000256" key="1">
    <source>
        <dbReference type="SAM" id="MobiDB-lite"/>
    </source>
</evidence>
<dbReference type="EMBL" id="JARJCN010000039">
    <property type="protein sequence ID" value="KAJ7084071.1"/>
    <property type="molecule type" value="Genomic_DNA"/>
</dbReference>
<gene>
    <name evidence="2" type="ORF">B0H15DRAFT_406283</name>
</gene>
<sequence length="155" mass="16861">MRGYSRHLHLSLHIAQSSPRFLVVPPCAAPSLLTDAQADFLRSDSATESRAHHRPAPHRPLNSVAVARPPCHARKALRESAGWCARAAPDTDAARSRRLFPAHRSHPALPQGQGQGQGRDPDSATIPPPQATTDPWSSVVGPGRRSIHIVFARHR</sequence>